<evidence type="ECO:0000313" key="3">
    <source>
        <dbReference type="Proteomes" id="UP000190637"/>
    </source>
</evidence>
<proteinExistence type="predicted"/>
<dbReference type="CDD" id="cd01638">
    <property type="entry name" value="CysQ"/>
    <property type="match status" value="1"/>
</dbReference>
<dbReference type="InterPro" id="IPR050725">
    <property type="entry name" value="CysQ/Inositol_MonoPase"/>
</dbReference>
<dbReference type="GO" id="GO:0008441">
    <property type="term" value="F:3'(2'),5'-bisphosphate nucleotidase activity"/>
    <property type="evidence" value="ECO:0007669"/>
    <property type="project" value="TreeGrafter"/>
</dbReference>
<evidence type="ECO:0000313" key="2">
    <source>
        <dbReference type="EMBL" id="SKA33419.1"/>
    </source>
</evidence>
<evidence type="ECO:0000256" key="1">
    <source>
        <dbReference type="PIRSR" id="PIRSR600760-2"/>
    </source>
</evidence>
<comment type="cofactor">
    <cofactor evidence="1">
        <name>Mg(2+)</name>
        <dbReference type="ChEBI" id="CHEBI:18420"/>
    </cofactor>
</comment>
<dbReference type="PANTHER" id="PTHR43028">
    <property type="entry name" value="3'(2'),5'-BISPHOSPHATE NUCLEOTIDASE 1"/>
    <property type="match status" value="1"/>
</dbReference>
<feature type="binding site" evidence="1">
    <location>
        <position position="99"/>
    </location>
    <ligand>
        <name>Mg(2+)</name>
        <dbReference type="ChEBI" id="CHEBI:18420"/>
        <label>1</label>
        <note>catalytic</note>
    </ligand>
</feature>
<dbReference type="Proteomes" id="UP000190637">
    <property type="component" value="Unassembled WGS sequence"/>
</dbReference>
<keyword evidence="1" id="KW-0479">Metal-binding</keyword>
<feature type="binding site" evidence="1">
    <location>
        <position position="97"/>
    </location>
    <ligand>
        <name>Mg(2+)</name>
        <dbReference type="ChEBI" id="CHEBI:18420"/>
        <label>1</label>
        <note>catalytic</note>
    </ligand>
</feature>
<dbReference type="GO" id="GO:0000103">
    <property type="term" value="P:sulfate assimilation"/>
    <property type="evidence" value="ECO:0007669"/>
    <property type="project" value="TreeGrafter"/>
</dbReference>
<gene>
    <name evidence="2" type="ORF">SAMN02745673_04198</name>
</gene>
<feature type="binding site" evidence="1">
    <location>
        <position position="100"/>
    </location>
    <ligand>
        <name>Mg(2+)</name>
        <dbReference type="ChEBI" id="CHEBI:18420"/>
        <label>1</label>
        <note>catalytic</note>
    </ligand>
</feature>
<dbReference type="GO" id="GO:0050427">
    <property type="term" value="P:3'-phosphoadenosine 5'-phosphosulfate metabolic process"/>
    <property type="evidence" value="ECO:0007669"/>
    <property type="project" value="TreeGrafter"/>
</dbReference>
<dbReference type="SUPFAM" id="SSF56655">
    <property type="entry name" value="Carbohydrate phosphatase"/>
    <property type="match status" value="1"/>
</dbReference>
<dbReference type="InterPro" id="IPR000760">
    <property type="entry name" value="Inositol_monophosphatase-like"/>
</dbReference>
<dbReference type="STRING" id="1122192.SAMN02745673_04198"/>
<dbReference type="EMBL" id="FUWS01000012">
    <property type="protein sequence ID" value="SKA33419.1"/>
    <property type="molecule type" value="Genomic_DNA"/>
</dbReference>
<name>A0A1T4SZ50_9ACTN</name>
<protein>
    <submittedName>
        <fullName evidence="2">3'(2'),5'-bisphosphate nucleotidase</fullName>
    </submittedName>
</protein>
<organism evidence="2 3">
    <name type="scientific">Marinactinospora thermotolerans DSM 45154</name>
    <dbReference type="NCBI Taxonomy" id="1122192"/>
    <lineage>
        <taxon>Bacteria</taxon>
        <taxon>Bacillati</taxon>
        <taxon>Actinomycetota</taxon>
        <taxon>Actinomycetes</taxon>
        <taxon>Streptosporangiales</taxon>
        <taxon>Nocardiopsidaceae</taxon>
        <taxon>Marinactinospora</taxon>
    </lineage>
</organism>
<feature type="binding site" evidence="1">
    <location>
        <position position="212"/>
    </location>
    <ligand>
        <name>Mg(2+)</name>
        <dbReference type="ChEBI" id="CHEBI:18420"/>
        <label>1</label>
        <note>catalytic</note>
    </ligand>
</feature>
<dbReference type="PANTHER" id="PTHR43028:SF5">
    <property type="entry name" value="3'(2'),5'-BISPHOSPHATE NUCLEOTIDASE 1"/>
    <property type="match status" value="1"/>
</dbReference>
<dbReference type="Gene3D" id="3.30.540.10">
    <property type="entry name" value="Fructose-1,6-Bisphosphatase, subunit A, domain 1"/>
    <property type="match status" value="1"/>
</dbReference>
<feature type="binding site" evidence="1">
    <location>
        <position position="79"/>
    </location>
    <ligand>
        <name>Mg(2+)</name>
        <dbReference type="ChEBI" id="CHEBI:18420"/>
        <label>1</label>
        <note>catalytic</note>
    </ligand>
</feature>
<dbReference type="Pfam" id="PF00459">
    <property type="entry name" value="Inositol_P"/>
    <property type="match status" value="1"/>
</dbReference>
<dbReference type="PRINTS" id="PR00377">
    <property type="entry name" value="IMPHPHTASES"/>
</dbReference>
<dbReference type="Gene3D" id="3.40.190.80">
    <property type="match status" value="1"/>
</dbReference>
<dbReference type="GO" id="GO:0046872">
    <property type="term" value="F:metal ion binding"/>
    <property type="evidence" value="ECO:0007669"/>
    <property type="project" value="UniProtKB-KW"/>
</dbReference>
<keyword evidence="1" id="KW-0460">Magnesium</keyword>
<keyword evidence="3" id="KW-1185">Reference proteome</keyword>
<dbReference type="AlphaFoldDB" id="A0A1T4SZ50"/>
<reference evidence="2 3" key="1">
    <citation type="submission" date="2017-02" db="EMBL/GenBank/DDBJ databases">
        <authorList>
            <person name="Peterson S.W."/>
        </authorList>
    </citation>
    <scope>NUCLEOTIDE SEQUENCE [LARGE SCALE GENOMIC DNA]</scope>
    <source>
        <strain evidence="2 3">DSM 45154</strain>
    </source>
</reference>
<accession>A0A1T4SZ50</accession>
<sequence>MFSGDPRGGSILSLVSSIRNDHEVARDLATEAGQQLLRLRDRHGFEEPDVLRTLGDRLSHEFLFSALGRLRPSDAVLSEEGVDDPARLSARRVWIIDPLDGTREFAEAGRGDWAVHVALWENGDLVAGAVSLPAQGSTLSTVDPPWLPEERPADQRLRITTSRTRPPEFVQRLATRLGAEVVPMGSAGAKICAVLLGIADIYLHAGGQYEWDSAAPVAVARAAGLHASRIDGSKLTYNETDPSLPDILVCRPELSSMLLASIRNVADLDSAGPHAGG</sequence>